<dbReference type="STRING" id="7260.B4MZ83"/>
<accession>B4MZ83</accession>
<evidence type="ECO:0000313" key="1">
    <source>
        <dbReference type="EMBL" id="EDW77356.2"/>
    </source>
</evidence>
<evidence type="ECO:0000313" key="2">
    <source>
        <dbReference type="Proteomes" id="UP000007798"/>
    </source>
</evidence>
<reference evidence="1 2" key="1">
    <citation type="journal article" date="2007" name="Nature">
        <title>Evolution of genes and genomes on the Drosophila phylogeny.</title>
        <authorList>
            <consortium name="Drosophila 12 Genomes Consortium"/>
            <person name="Clark A.G."/>
            <person name="Eisen M.B."/>
            <person name="Smith D.R."/>
            <person name="Bergman C.M."/>
            <person name="Oliver B."/>
            <person name="Markow T.A."/>
            <person name="Kaufman T.C."/>
            <person name="Kellis M."/>
            <person name="Gelbart W."/>
            <person name="Iyer V.N."/>
            <person name="Pollard D.A."/>
            <person name="Sackton T.B."/>
            <person name="Larracuente A.M."/>
            <person name="Singh N.D."/>
            <person name="Abad J.P."/>
            <person name="Abt D.N."/>
            <person name="Adryan B."/>
            <person name="Aguade M."/>
            <person name="Akashi H."/>
            <person name="Anderson W.W."/>
            <person name="Aquadro C.F."/>
            <person name="Ardell D.H."/>
            <person name="Arguello R."/>
            <person name="Artieri C.G."/>
            <person name="Barbash D.A."/>
            <person name="Barker D."/>
            <person name="Barsanti P."/>
            <person name="Batterham P."/>
            <person name="Batzoglou S."/>
            <person name="Begun D."/>
            <person name="Bhutkar A."/>
            <person name="Blanco E."/>
            <person name="Bosak S.A."/>
            <person name="Bradley R.K."/>
            <person name="Brand A.D."/>
            <person name="Brent M.R."/>
            <person name="Brooks A.N."/>
            <person name="Brown R.H."/>
            <person name="Butlin R.K."/>
            <person name="Caggese C."/>
            <person name="Calvi B.R."/>
            <person name="Bernardo de Carvalho A."/>
            <person name="Caspi A."/>
            <person name="Castrezana S."/>
            <person name="Celniker S.E."/>
            <person name="Chang J.L."/>
            <person name="Chapple C."/>
            <person name="Chatterji S."/>
            <person name="Chinwalla A."/>
            <person name="Civetta A."/>
            <person name="Clifton S.W."/>
            <person name="Comeron J.M."/>
            <person name="Costello J.C."/>
            <person name="Coyne J.A."/>
            <person name="Daub J."/>
            <person name="David R.G."/>
            <person name="Delcher A.L."/>
            <person name="Delehaunty K."/>
            <person name="Do C.B."/>
            <person name="Ebling H."/>
            <person name="Edwards K."/>
            <person name="Eickbush T."/>
            <person name="Evans J.D."/>
            <person name="Filipski A."/>
            <person name="Findeiss S."/>
            <person name="Freyhult E."/>
            <person name="Fulton L."/>
            <person name="Fulton R."/>
            <person name="Garcia A.C."/>
            <person name="Gardiner A."/>
            <person name="Garfield D.A."/>
            <person name="Garvin B.E."/>
            <person name="Gibson G."/>
            <person name="Gilbert D."/>
            <person name="Gnerre S."/>
            <person name="Godfrey J."/>
            <person name="Good R."/>
            <person name="Gotea V."/>
            <person name="Gravely B."/>
            <person name="Greenberg A.J."/>
            <person name="Griffiths-Jones S."/>
            <person name="Gross S."/>
            <person name="Guigo R."/>
            <person name="Gustafson E.A."/>
            <person name="Haerty W."/>
            <person name="Hahn M.W."/>
            <person name="Halligan D.L."/>
            <person name="Halpern A.L."/>
            <person name="Halter G.M."/>
            <person name="Han M.V."/>
            <person name="Heger A."/>
            <person name="Hillier L."/>
            <person name="Hinrichs A.S."/>
            <person name="Holmes I."/>
            <person name="Hoskins R.A."/>
            <person name="Hubisz M.J."/>
            <person name="Hultmark D."/>
            <person name="Huntley M.A."/>
            <person name="Jaffe D.B."/>
            <person name="Jagadeeshan S."/>
            <person name="Jeck W.R."/>
            <person name="Johnson J."/>
            <person name="Jones C.D."/>
            <person name="Jordan W.C."/>
            <person name="Karpen G.H."/>
            <person name="Kataoka E."/>
            <person name="Keightley P.D."/>
            <person name="Kheradpour P."/>
            <person name="Kirkness E.F."/>
            <person name="Koerich L.B."/>
            <person name="Kristiansen K."/>
            <person name="Kudrna D."/>
            <person name="Kulathinal R.J."/>
            <person name="Kumar S."/>
            <person name="Kwok R."/>
            <person name="Lander E."/>
            <person name="Langley C.H."/>
            <person name="Lapoint R."/>
            <person name="Lazzaro B.P."/>
            <person name="Lee S.J."/>
            <person name="Levesque L."/>
            <person name="Li R."/>
            <person name="Lin C.F."/>
            <person name="Lin M.F."/>
            <person name="Lindblad-Toh K."/>
            <person name="Llopart A."/>
            <person name="Long M."/>
            <person name="Low L."/>
            <person name="Lozovsky E."/>
            <person name="Lu J."/>
            <person name="Luo M."/>
            <person name="Machado C.A."/>
            <person name="Makalowski W."/>
            <person name="Marzo M."/>
            <person name="Matsuda M."/>
            <person name="Matzkin L."/>
            <person name="McAllister B."/>
            <person name="McBride C.S."/>
            <person name="McKernan B."/>
            <person name="McKernan K."/>
            <person name="Mendez-Lago M."/>
            <person name="Minx P."/>
            <person name="Mollenhauer M.U."/>
            <person name="Montooth K."/>
            <person name="Mount S.M."/>
            <person name="Mu X."/>
            <person name="Myers E."/>
            <person name="Negre B."/>
            <person name="Newfeld S."/>
            <person name="Nielsen R."/>
            <person name="Noor M.A."/>
            <person name="O'Grady P."/>
            <person name="Pachter L."/>
            <person name="Papaceit M."/>
            <person name="Parisi M.J."/>
            <person name="Parisi M."/>
            <person name="Parts L."/>
            <person name="Pedersen J.S."/>
            <person name="Pesole G."/>
            <person name="Phillippy A.M."/>
            <person name="Ponting C.P."/>
            <person name="Pop M."/>
            <person name="Porcelli D."/>
            <person name="Powell J.R."/>
            <person name="Prohaska S."/>
            <person name="Pruitt K."/>
            <person name="Puig M."/>
            <person name="Quesneville H."/>
            <person name="Ram K.R."/>
            <person name="Rand D."/>
            <person name="Rasmussen M.D."/>
            <person name="Reed L.K."/>
            <person name="Reenan R."/>
            <person name="Reily A."/>
            <person name="Remington K.A."/>
            <person name="Rieger T.T."/>
            <person name="Ritchie M.G."/>
            <person name="Robin C."/>
            <person name="Rogers Y.H."/>
            <person name="Rohde C."/>
            <person name="Rozas J."/>
            <person name="Rubenfield M.J."/>
            <person name="Ruiz A."/>
            <person name="Russo S."/>
            <person name="Salzberg S.L."/>
            <person name="Sanchez-Gracia A."/>
            <person name="Saranga D.J."/>
            <person name="Sato H."/>
            <person name="Schaeffer S.W."/>
            <person name="Schatz M.C."/>
            <person name="Schlenke T."/>
            <person name="Schwartz R."/>
            <person name="Segarra C."/>
            <person name="Singh R.S."/>
            <person name="Sirot L."/>
            <person name="Sirota M."/>
            <person name="Sisneros N.B."/>
            <person name="Smith C.D."/>
            <person name="Smith T.F."/>
            <person name="Spieth J."/>
            <person name="Stage D.E."/>
            <person name="Stark A."/>
            <person name="Stephan W."/>
            <person name="Strausberg R.L."/>
            <person name="Strempel S."/>
            <person name="Sturgill D."/>
            <person name="Sutton G."/>
            <person name="Sutton G.G."/>
            <person name="Tao W."/>
            <person name="Teichmann S."/>
            <person name="Tobari Y.N."/>
            <person name="Tomimura Y."/>
            <person name="Tsolas J.M."/>
            <person name="Valente V.L."/>
            <person name="Venter E."/>
            <person name="Venter J.C."/>
            <person name="Vicario S."/>
            <person name="Vieira F.G."/>
            <person name="Vilella A.J."/>
            <person name="Villasante A."/>
            <person name="Walenz B."/>
            <person name="Wang J."/>
            <person name="Wasserman M."/>
            <person name="Watts T."/>
            <person name="Wilson D."/>
            <person name="Wilson R.K."/>
            <person name="Wing R.A."/>
            <person name="Wolfner M.F."/>
            <person name="Wong A."/>
            <person name="Wong G.K."/>
            <person name="Wu C.I."/>
            <person name="Wu G."/>
            <person name="Yamamoto D."/>
            <person name="Yang H.P."/>
            <person name="Yang S.P."/>
            <person name="Yorke J.A."/>
            <person name="Yoshida K."/>
            <person name="Zdobnov E."/>
            <person name="Zhang P."/>
            <person name="Zhang Y."/>
            <person name="Zimin A.V."/>
            <person name="Baldwin J."/>
            <person name="Abdouelleil A."/>
            <person name="Abdulkadir J."/>
            <person name="Abebe A."/>
            <person name="Abera B."/>
            <person name="Abreu J."/>
            <person name="Acer S.C."/>
            <person name="Aftuck L."/>
            <person name="Alexander A."/>
            <person name="An P."/>
            <person name="Anderson E."/>
            <person name="Anderson S."/>
            <person name="Arachi H."/>
            <person name="Azer M."/>
            <person name="Bachantsang P."/>
            <person name="Barry A."/>
            <person name="Bayul T."/>
            <person name="Berlin A."/>
            <person name="Bessette D."/>
            <person name="Bloom T."/>
            <person name="Blye J."/>
            <person name="Boguslavskiy L."/>
            <person name="Bonnet C."/>
            <person name="Boukhgalter B."/>
            <person name="Bourzgui I."/>
            <person name="Brown A."/>
            <person name="Cahill P."/>
            <person name="Channer S."/>
            <person name="Cheshatsang Y."/>
            <person name="Chuda L."/>
            <person name="Citroen M."/>
            <person name="Collymore A."/>
            <person name="Cooke P."/>
            <person name="Costello M."/>
            <person name="D'Aco K."/>
            <person name="Daza R."/>
            <person name="De Haan G."/>
            <person name="DeGray S."/>
            <person name="DeMaso C."/>
            <person name="Dhargay N."/>
            <person name="Dooley K."/>
            <person name="Dooley E."/>
            <person name="Doricent M."/>
            <person name="Dorje P."/>
            <person name="Dorjee K."/>
            <person name="Dupes A."/>
            <person name="Elong R."/>
            <person name="Falk J."/>
            <person name="Farina A."/>
            <person name="Faro S."/>
            <person name="Ferguson D."/>
            <person name="Fisher S."/>
            <person name="Foley C.D."/>
            <person name="Franke A."/>
            <person name="Friedrich D."/>
            <person name="Gadbois L."/>
            <person name="Gearin G."/>
            <person name="Gearin C.R."/>
            <person name="Giannoukos G."/>
            <person name="Goode T."/>
            <person name="Graham J."/>
            <person name="Grandbois E."/>
            <person name="Grewal S."/>
            <person name="Gyaltsen K."/>
            <person name="Hafez N."/>
            <person name="Hagos B."/>
            <person name="Hall J."/>
            <person name="Henson C."/>
            <person name="Hollinger A."/>
            <person name="Honan T."/>
            <person name="Huard M.D."/>
            <person name="Hughes L."/>
            <person name="Hurhula B."/>
            <person name="Husby M.E."/>
            <person name="Kamat A."/>
            <person name="Kanga B."/>
            <person name="Kashin S."/>
            <person name="Khazanovich D."/>
            <person name="Kisner P."/>
            <person name="Lance K."/>
            <person name="Lara M."/>
            <person name="Lee W."/>
            <person name="Lennon N."/>
            <person name="Letendre F."/>
            <person name="LeVine R."/>
            <person name="Lipovsky A."/>
            <person name="Liu X."/>
            <person name="Liu J."/>
            <person name="Liu S."/>
            <person name="Lokyitsang T."/>
            <person name="Lokyitsang Y."/>
            <person name="Lubonja R."/>
            <person name="Lui A."/>
            <person name="MacDonald P."/>
            <person name="Magnisalis V."/>
            <person name="Maru K."/>
            <person name="Matthews C."/>
            <person name="McCusker W."/>
            <person name="McDonough S."/>
            <person name="Mehta T."/>
            <person name="Meldrim J."/>
            <person name="Meneus L."/>
            <person name="Mihai O."/>
            <person name="Mihalev A."/>
            <person name="Mihova T."/>
            <person name="Mittelman R."/>
            <person name="Mlenga V."/>
            <person name="Montmayeur A."/>
            <person name="Mulrain L."/>
            <person name="Navidi A."/>
            <person name="Naylor J."/>
            <person name="Negash T."/>
            <person name="Nguyen T."/>
            <person name="Nguyen N."/>
            <person name="Nicol R."/>
            <person name="Norbu C."/>
            <person name="Norbu N."/>
            <person name="Novod N."/>
            <person name="O'Neill B."/>
            <person name="Osman S."/>
            <person name="Markiewicz E."/>
            <person name="Oyono O.L."/>
            <person name="Patti C."/>
            <person name="Phunkhang P."/>
            <person name="Pierre F."/>
            <person name="Priest M."/>
            <person name="Raghuraman S."/>
            <person name="Rege F."/>
            <person name="Reyes R."/>
            <person name="Rise C."/>
            <person name="Rogov P."/>
            <person name="Ross K."/>
            <person name="Ryan E."/>
            <person name="Settipalli S."/>
            <person name="Shea T."/>
            <person name="Sherpa N."/>
            <person name="Shi L."/>
            <person name="Shih D."/>
            <person name="Sparrow T."/>
            <person name="Spaulding J."/>
            <person name="Stalker J."/>
            <person name="Stange-Thomann N."/>
            <person name="Stavropoulos S."/>
            <person name="Stone C."/>
            <person name="Strader C."/>
            <person name="Tesfaye S."/>
            <person name="Thomson T."/>
            <person name="Thoulutsang Y."/>
            <person name="Thoulutsang D."/>
            <person name="Topham K."/>
            <person name="Topping I."/>
            <person name="Tsamla T."/>
            <person name="Vassiliev H."/>
            <person name="Vo A."/>
            <person name="Wangchuk T."/>
            <person name="Wangdi T."/>
            <person name="Weiand M."/>
            <person name="Wilkinson J."/>
            <person name="Wilson A."/>
            <person name="Yadav S."/>
            <person name="Young G."/>
            <person name="Yu Q."/>
            <person name="Zembek L."/>
            <person name="Zhong D."/>
            <person name="Zimmer A."/>
            <person name="Zwirko Z."/>
            <person name="Jaffe D.B."/>
            <person name="Alvarez P."/>
            <person name="Brockman W."/>
            <person name="Butler J."/>
            <person name="Chin C."/>
            <person name="Gnerre S."/>
            <person name="Grabherr M."/>
            <person name="Kleber M."/>
            <person name="Mauceli E."/>
            <person name="MacCallum I."/>
        </authorList>
    </citation>
    <scope>NUCLEOTIDE SEQUENCE [LARGE SCALE GENOMIC DNA]</scope>
    <source>
        <strain evidence="2">Tucson 14030-0811.24</strain>
    </source>
</reference>
<dbReference type="EMBL" id="CH963913">
    <property type="protein sequence ID" value="EDW77356.2"/>
    <property type="molecule type" value="Genomic_DNA"/>
</dbReference>
<dbReference type="OrthoDB" id="7844608at2759"/>
<name>B4MZ83_DROWI</name>
<proteinExistence type="predicted"/>
<dbReference type="Proteomes" id="UP000007798">
    <property type="component" value="Unassembled WGS sequence"/>
</dbReference>
<organism evidence="1 2">
    <name type="scientific">Drosophila willistoni</name>
    <name type="common">Fruit fly</name>
    <dbReference type="NCBI Taxonomy" id="7260"/>
    <lineage>
        <taxon>Eukaryota</taxon>
        <taxon>Metazoa</taxon>
        <taxon>Ecdysozoa</taxon>
        <taxon>Arthropoda</taxon>
        <taxon>Hexapoda</taxon>
        <taxon>Insecta</taxon>
        <taxon>Pterygota</taxon>
        <taxon>Neoptera</taxon>
        <taxon>Endopterygota</taxon>
        <taxon>Diptera</taxon>
        <taxon>Brachycera</taxon>
        <taxon>Muscomorpha</taxon>
        <taxon>Ephydroidea</taxon>
        <taxon>Drosophilidae</taxon>
        <taxon>Drosophila</taxon>
        <taxon>Sophophora</taxon>
    </lineage>
</organism>
<dbReference type="eggNOG" id="KOG2341">
    <property type="taxonomic scope" value="Eukaryota"/>
</dbReference>
<dbReference type="HOGENOM" id="CLU_1134582_0_0_1"/>
<gene>
    <name evidence="1" type="primary">Dwil\GK18909</name>
    <name evidence="1" type="ORF">Dwil_GK18909</name>
</gene>
<dbReference type="InParanoid" id="B4MZ83"/>
<dbReference type="AlphaFoldDB" id="B4MZ83"/>
<keyword evidence="2" id="KW-1185">Reference proteome</keyword>
<protein>
    <submittedName>
        <fullName evidence="1">Uncharacterized protein</fullName>
    </submittedName>
</protein>
<sequence>MSHDLLYEWQQERAMEMQETHSEGGAEGKTIMSEKKKLNMIVQPYAGKLMIIQDILAPPIQEDDPNQQPGSYFNFPKLVDTFRTFLKEAGYKTDRGDYNQLIDGILCALETYMKHILQVIIKNCEFRVNFHLINDKRCKFNHILRDKVNYLNEMKRGASDERYSRKMCRRRAKVRQSDPGFRRYQNEKRLACINYTAMLALGVHKRVGTVLFDPFSAPYPRNGRTYFGASNQNHYKRLPTVLHQKYIKVQDVLQLLEQDPRFKYSMLLYEAYMRYPK</sequence>